<protein>
    <submittedName>
        <fullName evidence="1">Uncharacterized protein</fullName>
    </submittedName>
</protein>
<proteinExistence type="predicted"/>
<organism evidence="1 2">
    <name type="scientific">Allacma fusca</name>
    <dbReference type="NCBI Taxonomy" id="39272"/>
    <lineage>
        <taxon>Eukaryota</taxon>
        <taxon>Metazoa</taxon>
        <taxon>Ecdysozoa</taxon>
        <taxon>Arthropoda</taxon>
        <taxon>Hexapoda</taxon>
        <taxon>Collembola</taxon>
        <taxon>Symphypleona</taxon>
        <taxon>Sminthuridae</taxon>
        <taxon>Allacma</taxon>
    </lineage>
</organism>
<accession>A0A8J2NVK2</accession>
<evidence type="ECO:0000313" key="2">
    <source>
        <dbReference type="Proteomes" id="UP000708208"/>
    </source>
</evidence>
<evidence type="ECO:0000313" key="1">
    <source>
        <dbReference type="EMBL" id="CAG7715980.1"/>
    </source>
</evidence>
<dbReference type="Proteomes" id="UP000708208">
    <property type="component" value="Unassembled WGS sequence"/>
</dbReference>
<gene>
    <name evidence="1" type="ORF">AFUS01_LOCUS5513</name>
</gene>
<comment type="caution">
    <text evidence="1">The sequence shown here is derived from an EMBL/GenBank/DDBJ whole genome shotgun (WGS) entry which is preliminary data.</text>
</comment>
<dbReference type="EMBL" id="CAJVCH010035117">
    <property type="protein sequence ID" value="CAG7715980.1"/>
    <property type="molecule type" value="Genomic_DNA"/>
</dbReference>
<sequence length="74" mass="8233">MVADVCISKGKLINLSGGSVKKRTSESACVQVSVLLYVNYTVGTVHPPPALITPTNYYYLLELYKHTNEKRVME</sequence>
<dbReference type="AlphaFoldDB" id="A0A8J2NVK2"/>
<name>A0A8J2NVK2_9HEXA</name>
<keyword evidence="2" id="KW-1185">Reference proteome</keyword>
<reference evidence="1" key="1">
    <citation type="submission" date="2021-06" db="EMBL/GenBank/DDBJ databases">
        <authorList>
            <person name="Hodson N. C."/>
            <person name="Mongue J. A."/>
            <person name="Jaron S. K."/>
        </authorList>
    </citation>
    <scope>NUCLEOTIDE SEQUENCE</scope>
</reference>